<feature type="non-terminal residue" evidence="1">
    <location>
        <position position="180"/>
    </location>
</feature>
<reference evidence="1" key="1">
    <citation type="journal article" date="2014" name="Front. Microbiol.">
        <title>High frequency of phylogenetically diverse reductive dehalogenase-homologous genes in deep subseafloor sedimentary metagenomes.</title>
        <authorList>
            <person name="Kawai M."/>
            <person name="Futagami T."/>
            <person name="Toyoda A."/>
            <person name="Takaki Y."/>
            <person name="Nishi S."/>
            <person name="Hori S."/>
            <person name="Arai W."/>
            <person name="Tsubouchi T."/>
            <person name="Morono Y."/>
            <person name="Uchiyama I."/>
            <person name="Ito T."/>
            <person name="Fujiyama A."/>
            <person name="Inagaki F."/>
            <person name="Takami H."/>
        </authorList>
    </citation>
    <scope>NUCLEOTIDE SEQUENCE</scope>
    <source>
        <strain evidence="1">Expedition CK06-06</strain>
    </source>
</reference>
<protein>
    <submittedName>
        <fullName evidence="1">Uncharacterized protein</fullName>
    </submittedName>
</protein>
<sequence length="180" mass="20612">MMIMSQIIKSQWREPLPAVTILIPLVGSKQMLILAALNTNHERPMIDVFNPGLQWYADKLNAGDPYTWIRLGDGEWSAIKQDRGRTSSRSQTLNHKSLQQGMIKVITKAPDDPRYILSLRQTSYRAKIQGWLDQHAPEYIRWHDCTVLYKASKKGNLYPWIAALRNLAVPIVVIGPERHA</sequence>
<proteinExistence type="predicted"/>
<accession>X0TH23</accession>
<dbReference type="EMBL" id="BARS01017784">
    <property type="protein sequence ID" value="GAF87437.1"/>
    <property type="molecule type" value="Genomic_DNA"/>
</dbReference>
<organism evidence="1">
    <name type="scientific">marine sediment metagenome</name>
    <dbReference type="NCBI Taxonomy" id="412755"/>
    <lineage>
        <taxon>unclassified sequences</taxon>
        <taxon>metagenomes</taxon>
        <taxon>ecological metagenomes</taxon>
    </lineage>
</organism>
<evidence type="ECO:0000313" key="1">
    <source>
        <dbReference type="EMBL" id="GAF87437.1"/>
    </source>
</evidence>
<gene>
    <name evidence="1" type="ORF">S01H1_29041</name>
</gene>
<comment type="caution">
    <text evidence="1">The sequence shown here is derived from an EMBL/GenBank/DDBJ whole genome shotgun (WGS) entry which is preliminary data.</text>
</comment>
<dbReference type="AlphaFoldDB" id="X0TH23"/>
<name>X0TH23_9ZZZZ</name>